<comment type="caution">
    <text evidence="5">The sequence shown here is derived from an EMBL/GenBank/DDBJ whole genome shotgun (WGS) entry which is preliminary data.</text>
</comment>
<evidence type="ECO:0000256" key="1">
    <source>
        <dbReference type="ARBA" id="ARBA00007888"/>
    </source>
</evidence>
<evidence type="ECO:0000256" key="4">
    <source>
        <dbReference type="SAM" id="MobiDB-lite"/>
    </source>
</evidence>
<dbReference type="Gene3D" id="3.40.50.11750">
    <property type="entry name" value="HypD, alpha/beta domain 1"/>
    <property type="match status" value="2"/>
</dbReference>
<evidence type="ECO:0000313" key="6">
    <source>
        <dbReference type="Proteomes" id="UP001604335"/>
    </source>
</evidence>
<sequence length="392" mass="42229">MKFVTEFRDPASVAGWVREIAHLAQRLDRPVALMEVCGGQTHTIFKHGLEALLPETVELIHGPGCPVCIMPRGRIDDAIALAEQPGMIFATFGDALRVPGARGSLMQAKARGADVRVVYSPLDALTLAQTHPDRPVVFFGLGFETTAPAVAMTILAAARAQQANFSVFCNHVLVVPALEFLLQASGLRLDGFIGPGHVSAVIGTDPYQAVVDRYQKPVVVGGFEPIDLLQSIWMLLLQLVEGRCAVENQYHRLVKPEGNSPALAAMAQVFTVREQFEWRGLGSLPRSGLAIAPAFAAFDAEQRYCLPSQASEDSPVCQCGLILQGKLKPWECSAFGRGCTPDHPLGACMVSSEGACAAYYKYGHGGPRSPMAAPRRFAETPARPSLRSELAR</sequence>
<reference evidence="6" key="1">
    <citation type="journal article" date="2024" name="Algal Res.">
        <title>Biochemical, toxicological and genomic investigation of a high-biomass producing Limnothrix strain isolated from Italian shallow drinking water reservoir.</title>
        <authorList>
            <person name="Simonazzi M."/>
            <person name="Shishido T.K."/>
            <person name="Delbaje E."/>
            <person name="Wahlsten M."/>
            <person name="Fewer D.P."/>
            <person name="Sivonen K."/>
            <person name="Pezzolesi L."/>
            <person name="Pistocchi R."/>
        </authorList>
    </citation>
    <scope>NUCLEOTIDE SEQUENCE [LARGE SCALE GENOMIC DNA]</scope>
    <source>
        <strain evidence="6">LRLZ20PSL1</strain>
    </source>
</reference>
<feature type="region of interest" description="Disordered" evidence="4">
    <location>
        <begin position="371"/>
        <end position="392"/>
    </location>
</feature>
<keyword evidence="6" id="KW-1185">Reference proteome</keyword>
<proteinExistence type="inferred from homology"/>
<dbReference type="Proteomes" id="UP001604335">
    <property type="component" value="Unassembled WGS sequence"/>
</dbReference>
<dbReference type="InterPro" id="IPR042243">
    <property type="entry name" value="HypD_1"/>
</dbReference>
<dbReference type="Pfam" id="PF01924">
    <property type="entry name" value="HypD"/>
    <property type="match status" value="1"/>
</dbReference>
<keyword evidence="2" id="KW-0479">Metal-binding</keyword>
<name>A0ABW7C774_9CYAN</name>
<dbReference type="InterPro" id="IPR042244">
    <property type="entry name" value="HypD_2_sf"/>
</dbReference>
<dbReference type="EMBL" id="JAZAQF010000021">
    <property type="protein sequence ID" value="MFG3816713.1"/>
    <property type="molecule type" value="Genomic_DNA"/>
</dbReference>
<protein>
    <submittedName>
        <fullName evidence="5">Hydrogenase formation protein HypD</fullName>
    </submittedName>
</protein>
<gene>
    <name evidence="5" type="primary">hypD</name>
    <name evidence="5" type="ORF">VPK24_03615</name>
</gene>
<evidence type="ECO:0000313" key="5">
    <source>
        <dbReference type="EMBL" id="MFG3816713.1"/>
    </source>
</evidence>
<dbReference type="InterPro" id="IPR002780">
    <property type="entry name" value="Hyd_form_HypD"/>
</dbReference>
<dbReference type="NCBIfam" id="TIGR00075">
    <property type="entry name" value="hypD"/>
    <property type="match status" value="1"/>
</dbReference>
<evidence type="ECO:0000256" key="3">
    <source>
        <dbReference type="ARBA" id="ARBA00023004"/>
    </source>
</evidence>
<accession>A0ABW7C774</accession>
<evidence type="ECO:0000256" key="2">
    <source>
        <dbReference type="ARBA" id="ARBA00022723"/>
    </source>
</evidence>
<dbReference type="PANTHER" id="PTHR30149">
    <property type="entry name" value="HYDROGENASE PROTEIN ASSEMBLY PROTEIN HYPD"/>
    <property type="match status" value="1"/>
</dbReference>
<keyword evidence="3" id="KW-0408">Iron</keyword>
<dbReference type="PANTHER" id="PTHR30149:SF0">
    <property type="entry name" value="HYDROGENASE MATURATION FACTOR HYPD"/>
    <property type="match status" value="1"/>
</dbReference>
<organism evidence="5 6">
    <name type="scientific">Limnothrix redekei LRLZ20PSL1</name>
    <dbReference type="NCBI Taxonomy" id="3112953"/>
    <lineage>
        <taxon>Bacteria</taxon>
        <taxon>Bacillati</taxon>
        <taxon>Cyanobacteriota</taxon>
        <taxon>Cyanophyceae</taxon>
        <taxon>Pseudanabaenales</taxon>
        <taxon>Pseudanabaenaceae</taxon>
        <taxon>Limnothrix</taxon>
    </lineage>
</organism>
<comment type="similarity">
    <text evidence="1">Belongs to the HypD family.</text>
</comment>
<dbReference type="PIRSF" id="PIRSF005622">
    <property type="entry name" value="Hydrgn_mat_hypD"/>
    <property type="match status" value="1"/>
</dbReference>
<dbReference type="Gene3D" id="6.10.20.100">
    <property type="match status" value="1"/>
</dbReference>
<dbReference type="RefSeq" id="WP_393010795.1">
    <property type="nucleotide sequence ID" value="NZ_JAZAQF010000021.1"/>
</dbReference>